<sequence length="190" mass="22467">MKGVEPHMITISLSIHYVTVFGERIVVNFDNSTTKKLRWDAGHVWKITMTVLPRTMRWWYSVIKDEEVTRVEELDFPREYDFDYNEKYFQIVDHWGSSINSVVPIPLSKTEPFCLAGSPLIKNYLVPFYQASLERRKTPMLEEKCERQNTRVVAEYFGMNWGYYDDFALLESKPCRIPTVYSILREGLCE</sequence>
<dbReference type="GeneID" id="14883923"/>
<dbReference type="EMBL" id="KB207092">
    <property type="protein sequence ID" value="ELP84973.1"/>
    <property type="molecule type" value="Genomic_DNA"/>
</dbReference>
<reference evidence="1 2" key="1">
    <citation type="submission" date="2012-10" db="EMBL/GenBank/DDBJ databases">
        <authorList>
            <person name="Zafar N."/>
            <person name="Inman J."/>
            <person name="Hall N."/>
            <person name="Lorenzi H."/>
            <person name="Caler E."/>
        </authorList>
    </citation>
    <scope>NUCLEOTIDE SEQUENCE [LARGE SCALE GENOMIC DNA]</scope>
    <source>
        <strain evidence="1 2">IP1</strain>
    </source>
</reference>
<accession>A0A0A1U1R4</accession>
<keyword evidence="2" id="KW-1185">Reference proteome</keyword>
<dbReference type="OrthoDB" id="273181at2759"/>
<dbReference type="AlphaFoldDB" id="A0A0A1U1R4"/>
<protein>
    <submittedName>
        <fullName evidence="1">Uncharacterized protein</fullName>
    </submittedName>
</protein>
<proteinExistence type="predicted"/>
<dbReference type="VEuPathDB" id="AmoebaDB:EIN_310060"/>
<evidence type="ECO:0000313" key="1">
    <source>
        <dbReference type="EMBL" id="ELP84973.1"/>
    </source>
</evidence>
<organism evidence="1 2">
    <name type="scientific">Entamoeba invadens IP1</name>
    <dbReference type="NCBI Taxonomy" id="370355"/>
    <lineage>
        <taxon>Eukaryota</taxon>
        <taxon>Amoebozoa</taxon>
        <taxon>Evosea</taxon>
        <taxon>Archamoebae</taxon>
        <taxon>Mastigamoebida</taxon>
        <taxon>Entamoebidae</taxon>
        <taxon>Entamoeba</taxon>
    </lineage>
</organism>
<evidence type="ECO:0000313" key="2">
    <source>
        <dbReference type="Proteomes" id="UP000014680"/>
    </source>
</evidence>
<dbReference type="RefSeq" id="XP_004184319.1">
    <property type="nucleotide sequence ID" value="XM_004184271.1"/>
</dbReference>
<dbReference type="KEGG" id="eiv:EIN_310060"/>
<name>A0A0A1U1R4_ENTIV</name>
<gene>
    <name evidence="1" type="ORF">EIN_310060</name>
</gene>
<dbReference type="Proteomes" id="UP000014680">
    <property type="component" value="Unassembled WGS sequence"/>
</dbReference>